<keyword evidence="2" id="KW-0732">Signal</keyword>
<keyword evidence="4" id="KW-1185">Reference proteome</keyword>
<sequence length="100" mass="9681">MPGRTVIAAALLVAVTTGVGHAAATAAPAAPTSPPAQPGNTALPSNLLPTADPAATPPAANPVTTSPPPAAPPRSSGMQHEFHGGFTTIFGVTNGTPRSN</sequence>
<evidence type="ECO:0000256" key="1">
    <source>
        <dbReference type="SAM" id="MobiDB-lite"/>
    </source>
</evidence>
<feature type="compositionally biased region" description="Polar residues" evidence="1">
    <location>
        <begin position="90"/>
        <end position="100"/>
    </location>
</feature>
<dbReference type="Proteomes" id="UP001317705">
    <property type="component" value="Chromosome"/>
</dbReference>
<protein>
    <submittedName>
        <fullName evidence="3">Uncharacterized protein</fullName>
    </submittedName>
</protein>
<name>A0ABN6VYX5_9BACT</name>
<feature type="compositionally biased region" description="Low complexity" evidence="1">
    <location>
        <begin position="20"/>
        <end position="30"/>
    </location>
</feature>
<feature type="signal peptide" evidence="2">
    <location>
        <begin position="1"/>
        <end position="22"/>
    </location>
</feature>
<feature type="region of interest" description="Disordered" evidence="1">
    <location>
        <begin position="20"/>
        <end position="100"/>
    </location>
</feature>
<dbReference type="RefSeq" id="WP_282000645.1">
    <property type="nucleotide sequence ID" value="NZ_AP027151.1"/>
</dbReference>
<dbReference type="EMBL" id="AP027151">
    <property type="protein sequence ID" value="BDV44546.1"/>
    <property type="molecule type" value="Genomic_DNA"/>
</dbReference>
<feature type="chain" id="PRO_5045514740" evidence="2">
    <location>
        <begin position="23"/>
        <end position="100"/>
    </location>
</feature>
<organism evidence="3 4">
    <name type="scientific">Geotalea uraniireducens</name>
    <dbReference type="NCBI Taxonomy" id="351604"/>
    <lineage>
        <taxon>Bacteria</taxon>
        <taxon>Pseudomonadati</taxon>
        <taxon>Thermodesulfobacteriota</taxon>
        <taxon>Desulfuromonadia</taxon>
        <taxon>Geobacterales</taxon>
        <taxon>Geobacteraceae</taxon>
        <taxon>Geotalea</taxon>
    </lineage>
</organism>
<reference evidence="3 4" key="1">
    <citation type="submission" date="2022-12" db="EMBL/GenBank/DDBJ databases">
        <title>Polyphasic characterization of Geotalea uranireducens NIT-SL11 newly isolated from a complex of sewage sludge and microbially reduced graphene oxide.</title>
        <authorList>
            <person name="Xie L."/>
            <person name="Yoshida N."/>
            <person name="Meng L."/>
        </authorList>
    </citation>
    <scope>NUCLEOTIDE SEQUENCE [LARGE SCALE GENOMIC DNA]</scope>
    <source>
        <strain evidence="3 4">NIT-SL11</strain>
    </source>
</reference>
<evidence type="ECO:0000313" key="4">
    <source>
        <dbReference type="Proteomes" id="UP001317705"/>
    </source>
</evidence>
<evidence type="ECO:0000313" key="3">
    <source>
        <dbReference type="EMBL" id="BDV44546.1"/>
    </source>
</evidence>
<gene>
    <name evidence="3" type="ORF">GURASL_34690</name>
</gene>
<feature type="compositionally biased region" description="Pro residues" evidence="1">
    <location>
        <begin position="55"/>
        <end position="72"/>
    </location>
</feature>
<accession>A0ABN6VYX5</accession>
<evidence type="ECO:0000256" key="2">
    <source>
        <dbReference type="SAM" id="SignalP"/>
    </source>
</evidence>
<proteinExistence type="predicted"/>